<protein>
    <submittedName>
        <fullName evidence="1">Uncharacterized protein</fullName>
    </submittedName>
</protein>
<dbReference type="EMBL" id="JABWSB020000008">
    <property type="protein sequence ID" value="MBV4516367.1"/>
    <property type="molecule type" value="Genomic_DNA"/>
</dbReference>
<evidence type="ECO:0000313" key="1">
    <source>
        <dbReference type="EMBL" id="MBV4516367.1"/>
    </source>
</evidence>
<name>A0ACC5UPQ2_9PSED</name>
<evidence type="ECO:0000313" key="2">
    <source>
        <dbReference type="Proteomes" id="UP000624243"/>
    </source>
</evidence>
<keyword evidence="2" id="KW-1185">Reference proteome</keyword>
<gene>
    <name evidence="1" type="ORF">HU758_014310</name>
</gene>
<sequence>MRNPYAFGFWCLAVALVLLTTAMLASAAISAAEMKDIIAAVAAWSTAAQAITSLALVIFAMLGFTMWKRQVRYEKGMNVIWTAMAALHRVDVSFQRVATELLVSGTPVDFEVLTYLNERALGGYLKELEDQCVWMDKIVADNEWEWVNHAELLRSHVIHYLVEYRDSPPASSGLEFVKAMAPRTDALQKAHAGFKEESSIMTRKLRALKETYDA</sequence>
<proteinExistence type="predicted"/>
<comment type="caution">
    <text evidence="1">The sequence shown here is derived from an EMBL/GenBank/DDBJ whole genome shotgun (WGS) entry which is preliminary data.</text>
</comment>
<reference evidence="1 2" key="1">
    <citation type="journal article" date="2020" name="Microorganisms">
        <title>Reliable Identification of Environmental Pseudomonas Isolates Using the rpoD Gene.</title>
        <authorList>
            <consortium name="The Broad Institute Genome Sequencing Platform"/>
            <person name="Girard L."/>
            <person name="Lood C."/>
            <person name="Rokni-Zadeh H."/>
            <person name="van Noort V."/>
            <person name="Lavigne R."/>
            <person name="De Mot R."/>
        </authorList>
    </citation>
    <scope>NUCLEOTIDE SEQUENCE [LARGE SCALE GENOMIC DNA]</scope>
    <source>
        <strain evidence="1 2">RW1P2</strain>
    </source>
</reference>
<accession>A0ACC5UPQ2</accession>
<organism evidence="1 2">
    <name type="scientific">Pseudomonas kurunegalensis</name>
    <dbReference type="NCBI Taxonomy" id="485880"/>
    <lineage>
        <taxon>Bacteria</taxon>
        <taxon>Pseudomonadati</taxon>
        <taxon>Pseudomonadota</taxon>
        <taxon>Gammaproteobacteria</taxon>
        <taxon>Pseudomonadales</taxon>
        <taxon>Pseudomonadaceae</taxon>
        <taxon>Pseudomonas</taxon>
    </lineage>
</organism>
<dbReference type="Proteomes" id="UP000624243">
    <property type="component" value="Unassembled WGS sequence"/>
</dbReference>